<proteinExistence type="predicted"/>
<name>A0ABR4PIV3_9HELO</name>
<feature type="transmembrane region" description="Helical" evidence="2">
    <location>
        <begin position="30"/>
        <end position="51"/>
    </location>
</feature>
<keyword evidence="2" id="KW-0472">Membrane</keyword>
<evidence type="ECO:0000256" key="1">
    <source>
        <dbReference type="SAM" id="MobiDB-lite"/>
    </source>
</evidence>
<feature type="region of interest" description="Disordered" evidence="1">
    <location>
        <begin position="1"/>
        <end position="20"/>
    </location>
</feature>
<dbReference type="Proteomes" id="UP001629113">
    <property type="component" value="Unassembled WGS sequence"/>
</dbReference>
<dbReference type="EMBL" id="JBFCZG010000004">
    <property type="protein sequence ID" value="KAL3423173.1"/>
    <property type="molecule type" value="Genomic_DNA"/>
</dbReference>
<feature type="transmembrane region" description="Helical" evidence="2">
    <location>
        <begin position="63"/>
        <end position="85"/>
    </location>
</feature>
<reference evidence="3 4" key="1">
    <citation type="submission" date="2024-06" db="EMBL/GenBank/DDBJ databases">
        <title>Complete genome of Phlyctema vagabunda strain 19-DSS-EL-015.</title>
        <authorList>
            <person name="Fiorenzani C."/>
        </authorList>
    </citation>
    <scope>NUCLEOTIDE SEQUENCE [LARGE SCALE GENOMIC DNA]</scope>
    <source>
        <strain evidence="3 4">19-DSS-EL-015</strain>
    </source>
</reference>
<feature type="compositionally biased region" description="Polar residues" evidence="1">
    <location>
        <begin position="383"/>
        <end position="401"/>
    </location>
</feature>
<feature type="compositionally biased region" description="Polar residues" evidence="1">
    <location>
        <begin position="279"/>
        <end position="289"/>
    </location>
</feature>
<keyword evidence="2" id="KW-1133">Transmembrane helix</keyword>
<feature type="compositionally biased region" description="Polar residues" evidence="1">
    <location>
        <begin position="361"/>
        <end position="372"/>
    </location>
</feature>
<feature type="compositionally biased region" description="Polar residues" evidence="1">
    <location>
        <begin position="328"/>
        <end position="338"/>
    </location>
</feature>
<keyword evidence="4" id="KW-1185">Reference proteome</keyword>
<sequence length="576" mass="63246">MDTENARNPHNPEDENPPRRSSLRCCGHRIIPVLFFALFLVAGAVTLSFTLHDRRAPPRRLTISIAWAFCGIFGLGAIVYGLMWLRCRYEGRESVGSGDKSPHGMTREVREKFKKLARFSRNFERRSHAFVEFNRKRQNREGLARHEIESLEIESHPSLTGVTFRRSRDLGADQPQVGVEETHHQRQDTEQRTTAATNRDASWNGPNHHGRPVVTAPRPGFEQSNTPPQGAPTMSFAGQDSSTQQIYNSTTTPNFRHGIAHHLPPQPTQPPPVHPRPQANRSFEGTRSNARPILNSDDRFLVRHPSPTKAHSEDQHRNAPVRGGVQQHRGTSTITQIPPASARNFPARPPTQHMGGPEMQPQGSRLPRTTGSHGHRAYEPGRSTIQPVTLVSSQTPGSGSLRTRGEADLVPQPLHLKSGGAGVGAGGTSRNPVAGPDSPRPAINPTDRRSMHARIGPDVDDRMTPPATTDTSKAPRPPILEQSLPASGNTATIVTTTRARVPVVTHNHGTEDVRDAAAAQPTVSVLIGDDDLYRDAIDEATGAAAAHRGPDAALPVMRVSSEEEMWRIWDRRARDP</sequence>
<feature type="compositionally biased region" description="Polar residues" evidence="1">
    <location>
        <begin position="192"/>
        <end position="205"/>
    </location>
</feature>
<keyword evidence="2" id="KW-0812">Transmembrane</keyword>
<feature type="compositionally biased region" description="Basic and acidic residues" evidence="1">
    <location>
        <begin position="1"/>
        <end position="18"/>
    </location>
</feature>
<comment type="caution">
    <text evidence="3">The sequence shown here is derived from an EMBL/GenBank/DDBJ whole genome shotgun (WGS) entry which is preliminary data.</text>
</comment>
<feature type="compositionally biased region" description="Polar residues" evidence="1">
    <location>
        <begin position="236"/>
        <end position="254"/>
    </location>
</feature>
<gene>
    <name evidence="3" type="ORF">PVAG01_04920</name>
</gene>
<feature type="compositionally biased region" description="Pro residues" evidence="1">
    <location>
        <begin position="264"/>
        <end position="275"/>
    </location>
</feature>
<accession>A0ABR4PIV3</accession>
<feature type="compositionally biased region" description="Basic and acidic residues" evidence="1">
    <location>
        <begin position="446"/>
        <end position="463"/>
    </location>
</feature>
<evidence type="ECO:0000313" key="4">
    <source>
        <dbReference type="Proteomes" id="UP001629113"/>
    </source>
</evidence>
<evidence type="ECO:0000256" key="2">
    <source>
        <dbReference type="SAM" id="Phobius"/>
    </source>
</evidence>
<feature type="region of interest" description="Disordered" evidence="1">
    <location>
        <begin position="175"/>
        <end position="484"/>
    </location>
</feature>
<organism evidence="3 4">
    <name type="scientific">Phlyctema vagabunda</name>
    <dbReference type="NCBI Taxonomy" id="108571"/>
    <lineage>
        <taxon>Eukaryota</taxon>
        <taxon>Fungi</taxon>
        <taxon>Dikarya</taxon>
        <taxon>Ascomycota</taxon>
        <taxon>Pezizomycotina</taxon>
        <taxon>Leotiomycetes</taxon>
        <taxon>Helotiales</taxon>
        <taxon>Dermateaceae</taxon>
        <taxon>Phlyctema</taxon>
    </lineage>
</organism>
<protein>
    <submittedName>
        <fullName evidence="3">Uncharacterized protein</fullName>
    </submittedName>
</protein>
<evidence type="ECO:0000313" key="3">
    <source>
        <dbReference type="EMBL" id="KAL3423173.1"/>
    </source>
</evidence>
<feature type="compositionally biased region" description="Basic and acidic residues" evidence="1">
    <location>
        <begin position="180"/>
        <end position="191"/>
    </location>
</feature>